<evidence type="ECO:0000313" key="3">
    <source>
        <dbReference type="Proteomes" id="UP000254771"/>
    </source>
</evidence>
<protein>
    <submittedName>
        <fullName evidence="2">Uncharacterized protein</fullName>
    </submittedName>
</protein>
<feature type="transmembrane region" description="Helical" evidence="1">
    <location>
        <begin position="166"/>
        <end position="189"/>
    </location>
</feature>
<keyword evidence="3" id="KW-1185">Reference proteome</keyword>
<dbReference type="Proteomes" id="UP000254771">
    <property type="component" value="Unassembled WGS sequence"/>
</dbReference>
<keyword evidence="1" id="KW-0472">Membrane</keyword>
<comment type="caution">
    <text evidence="2">The sequence shown here is derived from an EMBL/GenBank/DDBJ whole genome shotgun (WGS) entry which is preliminary data.</text>
</comment>
<accession>A0A370DP06</accession>
<organism evidence="2 3">
    <name type="scientific">endosymbiont of Escarpia spicata</name>
    <dbReference type="NCBI Taxonomy" id="2200908"/>
    <lineage>
        <taxon>Bacteria</taxon>
        <taxon>Pseudomonadati</taxon>
        <taxon>Pseudomonadota</taxon>
        <taxon>Gammaproteobacteria</taxon>
        <taxon>sulfur-oxidizing symbionts</taxon>
    </lineage>
</organism>
<sequence>MLLVAAGVGAAAIVMLYQTAFEQQRLSLMTIVKSQARLLEAVASFDLEHAPHYKQNPTEATLSQVDTAFQQYAVEGSSKEFVLGRRSGESIEILIRSSTLPISPKRLSIREGGNGTPMRRALQGLSGSMLVRDFRSVKVFAAYEPVAVLNMGVVAKIDLAEIRAPFVVAGGWLILVSMVLIALGSLLFFRVSNPLLAELRQRGEALHTLMESTVGLTGQDYFDKVVSELCHWLGADGASINEMVAENRVLSIAMKLDGDKIEGFTYSLAGTPCENVVRKGACLYQQDVCRLFPEDQELIDLQAEGYVGVPVRRSIVCVRKRPCGRVWSNTAPWWRRQRIWSGRWT</sequence>
<dbReference type="SUPFAM" id="SSF55781">
    <property type="entry name" value="GAF domain-like"/>
    <property type="match status" value="1"/>
</dbReference>
<gene>
    <name evidence="2" type="ORF">DIZ78_07005</name>
</gene>
<dbReference type="AlphaFoldDB" id="A0A370DP06"/>
<keyword evidence="1" id="KW-1133">Transmembrane helix</keyword>
<name>A0A370DP06_9GAMM</name>
<proteinExistence type="predicted"/>
<evidence type="ECO:0000256" key="1">
    <source>
        <dbReference type="SAM" id="Phobius"/>
    </source>
</evidence>
<evidence type="ECO:0000313" key="2">
    <source>
        <dbReference type="EMBL" id="RDH86646.1"/>
    </source>
</evidence>
<dbReference type="EMBL" id="QFXE01000008">
    <property type="protein sequence ID" value="RDH86646.1"/>
    <property type="molecule type" value="Genomic_DNA"/>
</dbReference>
<reference evidence="2 3" key="1">
    <citation type="journal article" date="2018" name="ISME J.">
        <title>Endosymbiont genomes yield clues of tubeworm success.</title>
        <authorList>
            <person name="Li Y."/>
            <person name="Liles M.R."/>
            <person name="Halanych K.M."/>
        </authorList>
    </citation>
    <scope>NUCLEOTIDE SEQUENCE [LARGE SCALE GENOMIC DNA]</scope>
    <source>
        <strain evidence="2">A1462</strain>
    </source>
</reference>
<keyword evidence="1" id="KW-0812">Transmembrane</keyword>